<dbReference type="AlphaFoldDB" id="A0AAW8W5A9"/>
<reference evidence="1" key="1">
    <citation type="submission" date="2023-08" db="EMBL/GenBank/DDBJ databases">
        <authorList>
            <person name="Page C.A."/>
            <person name="Perez-Diaz I.M."/>
        </authorList>
    </citation>
    <scope>NUCLEOTIDE SEQUENCE</scope>
    <source>
        <strain evidence="1">3.8.38</strain>
    </source>
</reference>
<name>A0AAW8W5A9_9LACO</name>
<dbReference type="Pfam" id="PF10711">
    <property type="entry name" value="DUF2513"/>
    <property type="match status" value="1"/>
</dbReference>
<organism evidence="1 2">
    <name type="scientific">Levilactobacillus namurensis</name>
    <dbReference type="NCBI Taxonomy" id="380393"/>
    <lineage>
        <taxon>Bacteria</taxon>
        <taxon>Bacillati</taxon>
        <taxon>Bacillota</taxon>
        <taxon>Bacilli</taxon>
        <taxon>Lactobacillales</taxon>
        <taxon>Lactobacillaceae</taxon>
        <taxon>Levilactobacillus</taxon>
    </lineage>
</organism>
<gene>
    <name evidence="1" type="ORF">RI532_09760</name>
</gene>
<accession>A0AAW8W5A9</accession>
<dbReference type="InterPro" id="IPR019650">
    <property type="entry name" value="DUF2513"/>
</dbReference>
<proteinExistence type="predicted"/>
<dbReference type="EMBL" id="JAVLAM010000001">
    <property type="protein sequence ID" value="MDT7014687.1"/>
    <property type="molecule type" value="Genomic_DNA"/>
</dbReference>
<protein>
    <submittedName>
        <fullName evidence="1">DUF2513 domain-containing protein</fullName>
    </submittedName>
</protein>
<evidence type="ECO:0000313" key="2">
    <source>
        <dbReference type="Proteomes" id="UP001254075"/>
    </source>
</evidence>
<dbReference type="Proteomes" id="UP001254075">
    <property type="component" value="Unassembled WGS sequence"/>
</dbReference>
<sequence>MKLNHECVRDLLLLLELVPYDGGSESDLQQVIESSNISDLFDLDTFYYTFVELIDGGFVDGRKYQQMPDTYAFTKITYKGHEFLDNIRDDMNWEETKSTIASKMSSASLNIFSSVAAKLIENKFGL</sequence>
<comment type="caution">
    <text evidence="1">The sequence shown here is derived from an EMBL/GenBank/DDBJ whole genome shotgun (WGS) entry which is preliminary data.</text>
</comment>
<dbReference type="RefSeq" id="WP_313845290.1">
    <property type="nucleotide sequence ID" value="NZ_JAVLAM010000001.1"/>
</dbReference>
<evidence type="ECO:0000313" key="1">
    <source>
        <dbReference type="EMBL" id="MDT7014687.1"/>
    </source>
</evidence>